<accession>A0ABV8EMP0</accession>
<name>A0ABV8EMP0_9BACT</name>
<protein>
    <submittedName>
        <fullName evidence="1">RHS repeat-associated core domain-containing protein</fullName>
    </submittedName>
</protein>
<keyword evidence="2" id="KW-1185">Reference proteome</keyword>
<dbReference type="RefSeq" id="WP_241291766.1">
    <property type="nucleotide sequence ID" value="NZ_JAKZGR010000002.1"/>
</dbReference>
<evidence type="ECO:0000313" key="2">
    <source>
        <dbReference type="Proteomes" id="UP001595766"/>
    </source>
</evidence>
<evidence type="ECO:0000313" key="1">
    <source>
        <dbReference type="EMBL" id="MFC3977175.1"/>
    </source>
</evidence>
<sequence length="288" mass="33053">MNQFTQNSYLYNGKEHLTDLNLNLYDYGARMYDPALGRFSRIDRFSEKYFGMSPYQYAANNPIINIDVNGDWIWIIHEEQNYKYDRGKLYSYDEKNNKYVEFNSENDRFLSGLLQGLNDLSSKTNHGKNLVGFFANEKNNAFIEMGVEGEGHREGFGDISIDPSLRGSNIPTEKGVKESPFWLDLGHELAHSRDFLVNGESVYDTWVNNPDSPGNPFRQSEKYATHIENNMRAQAGLPLRTHYASQGSGGYEPTRILNANGTSKFFNVTFHFRGVETKTNIPISYKKK</sequence>
<dbReference type="NCBIfam" id="TIGR03696">
    <property type="entry name" value="Rhs_assc_core"/>
    <property type="match status" value="1"/>
</dbReference>
<dbReference type="EMBL" id="JBHSAV010000053">
    <property type="protein sequence ID" value="MFC3977175.1"/>
    <property type="molecule type" value="Genomic_DNA"/>
</dbReference>
<proteinExistence type="predicted"/>
<organism evidence="1 2">
    <name type="scientific">Belliella kenyensis</name>
    <dbReference type="NCBI Taxonomy" id="1472724"/>
    <lineage>
        <taxon>Bacteria</taxon>
        <taxon>Pseudomonadati</taxon>
        <taxon>Bacteroidota</taxon>
        <taxon>Cytophagia</taxon>
        <taxon>Cytophagales</taxon>
        <taxon>Cyclobacteriaceae</taxon>
        <taxon>Belliella</taxon>
    </lineage>
</organism>
<comment type="caution">
    <text evidence="1">The sequence shown here is derived from an EMBL/GenBank/DDBJ whole genome shotgun (WGS) entry which is preliminary data.</text>
</comment>
<dbReference type="Proteomes" id="UP001595766">
    <property type="component" value="Unassembled WGS sequence"/>
</dbReference>
<gene>
    <name evidence="1" type="ORF">ACFOUP_12375</name>
</gene>
<dbReference type="InterPro" id="IPR022385">
    <property type="entry name" value="Rhs_assc_core"/>
</dbReference>
<dbReference type="PANTHER" id="PTHR32305:SF15">
    <property type="entry name" value="PROTEIN RHSA-RELATED"/>
    <property type="match status" value="1"/>
</dbReference>
<dbReference type="InterPro" id="IPR050708">
    <property type="entry name" value="T6SS_VgrG/RHS"/>
</dbReference>
<dbReference type="PANTHER" id="PTHR32305">
    <property type="match status" value="1"/>
</dbReference>
<dbReference type="Gene3D" id="2.180.10.10">
    <property type="entry name" value="RHS repeat-associated core"/>
    <property type="match status" value="1"/>
</dbReference>
<reference evidence="2" key="1">
    <citation type="journal article" date="2019" name="Int. J. Syst. Evol. Microbiol.">
        <title>The Global Catalogue of Microorganisms (GCM) 10K type strain sequencing project: providing services to taxonomists for standard genome sequencing and annotation.</title>
        <authorList>
            <consortium name="The Broad Institute Genomics Platform"/>
            <consortium name="The Broad Institute Genome Sequencing Center for Infectious Disease"/>
            <person name="Wu L."/>
            <person name="Ma J."/>
        </authorList>
    </citation>
    <scope>NUCLEOTIDE SEQUENCE [LARGE SCALE GENOMIC DNA]</scope>
    <source>
        <strain evidence="2">CECT 8551</strain>
    </source>
</reference>